<accession>A0A9K3D6R4</accession>
<gene>
    <name evidence="1" type="ORF">KIPB_010549</name>
</gene>
<keyword evidence="2" id="KW-1185">Reference proteome</keyword>
<dbReference type="InterPro" id="IPR001646">
    <property type="entry name" value="5peptide_repeat"/>
</dbReference>
<sequence>MTGIRLSGLCLSGWDLSGLNLSQGDLGGIDLTSCDMSQTLLGGADLRGASFVYSRQVGQAILPRSIRILKRPGEATARIAVSDIPSLDDAASTEIENVASHYPRESFSTPDGYSQYAYDVVRGMATLGSLPANRGRLLTPAMEEVYKWAKGVCRKKRVGRLFLRILRLLTEDASQCIPAAASVLMSTTMPVLKAFSRLSDMSVTFAEDVSSVLFNMTKKGEELEWGHKLKATVYDPLSVATRIQPSSYSGMIARMISSGPVTHNLLGLFARSPGVANARFGGAQPDTWSIVSSVVDEHGSQGGVVLYVTAILQSTWCQGETAALTAAFSAEYLSAVSTCAGDAAFCRDFLDTLYINMDDGDLPPSLPPAIQEAQLVATCLSMMQIHKDDAGVAGLGAAIIGQVMYKFPSAPELVVSIVNAVMDVYVRHPENEMAAEGLVLLGGSVFGEKSPCADDAPNTEFSEAVVAATAAILEEREYARLAVTCISRHRKANNVCFFAWETLCHYGMHCGVGLSDTRGTLPWLSLVPQGLVEALGNMADYFHEHDQNLETHCAAFVVRTLCCVLEEDVPARSRLTRKHLDGLDLLLEDSESWIDRYDGTAPRSVALKRILADIRARL</sequence>
<dbReference type="AlphaFoldDB" id="A0A9K3D6R4"/>
<organism evidence="1 2">
    <name type="scientific">Kipferlia bialata</name>
    <dbReference type="NCBI Taxonomy" id="797122"/>
    <lineage>
        <taxon>Eukaryota</taxon>
        <taxon>Metamonada</taxon>
        <taxon>Carpediemonas-like organisms</taxon>
        <taxon>Kipferlia</taxon>
    </lineage>
</organism>
<proteinExistence type="predicted"/>
<name>A0A9K3D6R4_9EUKA</name>
<dbReference type="SUPFAM" id="SSF141571">
    <property type="entry name" value="Pentapeptide repeat-like"/>
    <property type="match status" value="1"/>
</dbReference>
<comment type="caution">
    <text evidence="1">The sequence shown here is derived from an EMBL/GenBank/DDBJ whole genome shotgun (WGS) entry which is preliminary data.</text>
</comment>
<reference evidence="1 2" key="1">
    <citation type="journal article" date="2018" name="PLoS ONE">
        <title>The draft genome of Kipferlia bialata reveals reductive genome evolution in fornicate parasites.</title>
        <authorList>
            <person name="Tanifuji G."/>
            <person name="Takabayashi S."/>
            <person name="Kume K."/>
            <person name="Takagi M."/>
            <person name="Nakayama T."/>
            <person name="Kamikawa R."/>
            <person name="Inagaki Y."/>
            <person name="Hashimoto T."/>
        </authorList>
    </citation>
    <scope>NUCLEOTIDE SEQUENCE [LARGE SCALE GENOMIC DNA]</scope>
    <source>
        <strain evidence="1">NY0173</strain>
    </source>
</reference>
<dbReference type="Pfam" id="PF00805">
    <property type="entry name" value="Pentapeptide"/>
    <property type="match status" value="1"/>
</dbReference>
<dbReference type="Gene3D" id="2.160.20.80">
    <property type="entry name" value="E3 ubiquitin-protein ligase SopA"/>
    <property type="match status" value="1"/>
</dbReference>
<dbReference type="Proteomes" id="UP000265618">
    <property type="component" value="Unassembled WGS sequence"/>
</dbReference>
<evidence type="ECO:0000313" key="2">
    <source>
        <dbReference type="Proteomes" id="UP000265618"/>
    </source>
</evidence>
<evidence type="ECO:0000313" key="1">
    <source>
        <dbReference type="EMBL" id="GIQ88324.1"/>
    </source>
</evidence>
<protein>
    <submittedName>
        <fullName evidence="1">Uncharacterized protein</fullName>
    </submittedName>
</protein>
<dbReference type="EMBL" id="BDIP01003961">
    <property type="protein sequence ID" value="GIQ88324.1"/>
    <property type="molecule type" value="Genomic_DNA"/>
</dbReference>